<comment type="caution">
    <text evidence="1">The sequence shown here is derived from an EMBL/GenBank/DDBJ whole genome shotgun (WGS) entry which is preliminary data.</text>
</comment>
<protein>
    <submittedName>
        <fullName evidence="1">Uncharacterized protein</fullName>
    </submittedName>
</protein>
<gene>
    <name evidence="1" type="ORF">MSG28_006551</name>
</gene>
<evidence type="ECO:0000313" key="2">
    <source>
        <dbReference type="Proteomes" id="UP001064048"/>
    </source>
</evidence>
<evidence type="ECO:0000313" key="1">
    <source>
        <dbReference type="EMBL" id="KAI8422806.1"/>
    </source>
</evidence>
<name>A0ACC0JFG5_CHOFU</name>
<dbReference type="Proteomes" id="UP001064048">
    <property type="component" value="Chromosome 10"/>
</dbReference>
<reference evidence="1 2" key="1">
    <citation type="journal article" date="2022" name="Genome Biol. Evol.">
        <title>The Spruce Budworm Genome: Reconstructing the Evolutionary History of Antifreeze Proteins.</title>
        <authorList>
            <person name="Beliveau C."/>
            <person name="Gagne P."/>
            <person name="Picq S."/>
            <person name="Vernygora O."/>
            <person name="Keeling C.I."/>
            <person name="Pinkney K."/>
            <person name="Doucet D."/>
            <person name="Wen F."/>
            <person name="Johnston J.S."/>
            <person name="Maaroufi H."/>
            <person name="Boyle B."/>
            <person name="Laroche J."/>
            <person name="Dewar K."/>
            <person name="Juretic N."/>
            <person name="Blackburn G."/>
            <person name="Nisole A."/>
            <person name="Brunet B."/>
            <person name="Brandao M."/>
            <person name="Lumley L."/>
            <person name="Duan J."/>
            <person name="Quan G."/>
            <person name="Lucarotti C.J."/>
            <person name="Roe A.D."/>
            <person name="Sperling F.A.H."/>
            <person name="Levesque R.C."/>
            <person name="Cusson M."/>
        </authorList>
    </citation>
    <scope>NUCLEOTIDE SEQUENCE [LARGE SCALE GENOMIC DNA]</scope>
    <source>
        <strain evidence="1">Glfc:IPQL:Cfum</strain>
    </source>
</reference>
<proteinExistence type="predicted"/>
<keyword evidence="2" id="KW-1185">Reference proteome</keyword>
<sequence>MNSGDDVLSFMDLLDLDEELVDERLKTIMVRENYSHKHLKWAIQLLKYKQLINNKEEIDCENNDESDFVAKLIKDLREETADNVCQITNIVLNLNPSSIISKSEHLLQQILLNIDVNSTQLSISPDENTEGSSSSNILLNLRLCDTILDAVIKNNEKLYMPFLETPLEQILLNPKILDMVSVLIMERINKMLVNKCMYHGNSQPHRTLMNAVQHLLLILLLKQRIQHNVELEKTANWCMDLLGKMPHQPSVRICLEWYIALHFYMKKQDVDEDFLTILKSKKIPLASQFIILYWIVKHKIINVTCKEQEFKFVMAELLSHTMGQTFVVRLQAQFLAAHLSKLSYYKPKEYEYVIKIIENTFYENRTDKNFVKLQKDYFANDFDIVTHLTPCFIYYFLPRYCEMSNNENVDVDYLRNVLNDVEIILSEKKYYIDDFIKEWAASKILDEEIFKLNVTKSAEIDEAIPEADIGTIQKKYVPWKNMSDIDVYEITKKRESPSDLIVVASLIDKLPNLGGMARTSEVFGVKTYVVDSLRHLHDKQFQGLSVSAERWVDIEEVRPGAPLKEYLVRKKREGYSVVAAEQTSTSCLLQSFKFPKKSLLLLGHEKEGIPCDLLPMMDYCVEIPQQGFVRSLNVHVTAAIFVWEYARQNFLC</sequence>
<dbReference type="EMBL" id="CM046110">
    <property type="protein sequence ID" value="KAI8422806.1"/>
    <property type="molecule type" value="Genomic_DNA"/>
</dbReference>
<accession>A0ACC0JFG5</accession>
<organism evidence="1 2">
    <name type="scientific">Choristoneura fumiferana</name>
    <name type="common">Spruce budworm moth</name>
    <name type="synonym">Archips fumiferana</name>
    <dbReference type="NCBI Taxonomy" id="7141"/>
    <lineage>
        <taxon>Eukaryota</taxon>
        <taxon>Metazoa</taxon>
        <taxon>Ecdysozoa</taxon>
        <taxon>Arthropoda</taxon>
        <taxon>Hexapoda</taxon>
        <taxon>Insecta</taxon>
        <taxon>Pterygota</taxon>
        <taxon>Neoptera</taxon>
        <taxon>Endopterygota</taxon>
        <taxon>Lepidoptera</taxon>
        <taxon>Glossata</taxon>
        <taxon>Ditrysia</taxon>
        <taxon>Tortricoidea</taxon>
        <taxon>Tortricidae</taxon>
        <taxon>Tortricinae</taxon>
        <taxon>Choristoneura</taxon>
    </lineage>
</organism>